<gene>
    <name evidence="4" type="ORF">TRIVIDRAFT_163799</name>
</gene>
<dbReference type="RefSeq" id="XP_013950355.1">
    <property type="nucleotide sequence ID" value="XM_014094880.1"/>
</dbReference>
<dbReference type="Pfam" id="PF13637">
    <property type="entry name" value="Ank_4"/>
    <property type="match status" value="1"/>
</dbReference>
<dbReference type="STRING" id="413071.G9NBF4"/>
<keyword evidence="5" id="KW-1185">Reference proteome</keyword>
<dbReference type="EMBL" id="ABDF02000091">
    <property type="protein sequence ID" value="EHK16159.1"/>
    <property type="molecule type" value="Genomic_DNA"/>
</dbReference>
<dbReference type="PROSITE" id="PS50088">
    <property type="entry name" value="ANK_REPEAT"/>
    <property type="match status" value="1"/>
</dbReference>
<dbReference type="VEuPathDB" id="FungiDB:TRIVIDRAFT_163799"/>
<evidence type="ECO:0000256" key="3">
    <source>
        <dbReference type="PROSITE-ProRule" id="PRU00023"/>
    </source>
</evidence>
<evidence type="ECO:0000256" key="2">
    <source>
        <dbReference type="ARBA" id="ARBA00023043"/>
    </source>
</evidence>
<dbReference type="InterPro" id="IPR002110">
    <property type="entry name" value="Ankyrin_rpt"/>
</dbReference>
<name>G9NBF4_HYPVG</name>
<dbReference type="GeneID" id="25788582"/>
<sequence length="298" mass="33473">MLEVEINSDKTDGKLLLIAAASGKRSTVKLCLNSRKFDINARDHFGLSPLLLAAQSLYDDSDILQLLLDMDTVEIGARDYEHKRTALLWAADAGSVKKFTTLLQTGKFDINERDVNGMTPFILAVQQYRSDIVEFLLNAEGVDLYTRDHKHKRTALMWAAYAGQAKVFLTLLRAGKFDINETDAHGLTPFLIAAKKGKADIVRILLDTDGVDLYRRDSKYGRTAMMWAASVMNPAPFFLLLHSGKFDLKEKGLDGLDSTEIAIKRKNSVHVSLLKMDQDQINNWYTITCNNIMRPVTD</sequence>
<dbReference type="SUPFAM" id="SSF48403">
    <property type="entry name" value="Ankyrin repeat"/>
    <property type="match status" value="1"/>
</dbReference>
<dbReference type="Proteomes" id="UP000007115">
    <property type="component" value="Unassembled WGS sequence"/>
</dbReference>
<dbReference type="eggNOG" id="KOG0504">
    <property type="taxonomic scope" value="Eukaryota"/>
</dbReference>
<dbReference type="PANTHER" id="PTHR24198:SF165">
    <property type="entry name" value="ANKYRIN REPEAT-CONTAINING PROTEIN-RELATED"/>
    <property type="match status" value="1"/>
</dbReference>
<dbReference type="HOGENOM" id="CLU_000134_18_0_1"/>
<dbReference type="InParanoid" id="G9NBF4"/>
<reference evidence="4 5" key="1">
    <citation type="journal article" date="2011" name="Genome Biol.">
        <title>Comparative genome sequence analysis underscores mycoparasitism as the ancestral life style of Trichoderma.</title>
        <authorList>
            <person name="Kubicek C.P."/>
            <person name="Herrera-Estrella A."/>
            <person name="Seidl-Seiboth V."/>
            <person name="Martinez D.A."/>
            <person name="Druzhinina I.S."/>
            <person name="Thon M."/>
            <person name="Zeilinger S."/>
            <person name="Casas-Flores S."/>
            <person name="Horwitz B.A."/>
            <person name="Mukherjee P.K."/>
            <person name="Mukherjee M."/>
            <person name="Kredics L."/>
            <person name="Alcaraz L.D."/>
            <person name="Aerts A."/>
            <person name="Antal Z."/>
            <person name="Atanasova L."/>
            <person name="Cervantes-Badillo M.G."/>
            <person name="Challacombe J."/>
            <person name="Chertkov O."/>
            <person name="McCluskey K."/>
            <person name="Coulpier F."/>
            <person name="Deshpande N."/>
            <person name="von Doehren H."/>
            <person name="Ebbole D.J."/>
            <person name="Esquivel-Naranjo E.U."/>
            <person name="Fekete E."/>
            <person name="Flipphi M."/>
            <person name="Glaser F."/>
            <person name="Gomez-Rodriguez E.Y."/>
            <person name="Gruber S."/>
            <person name="Han C."/>
            <person name="Henrissat B."/>
            <person name="Hermosa R."/>
            <person name="Hernandez-Onate M."/>
            <person name="Karaffa L."/>
            <person name="Kosti I."/>
            <person name="Le Crom S."/>
            <person name="Lindquist E."/>
            <person name="Lucas S."/>
            <person name="Luebeck M."/>
            <person name="Luebeck P.S."/>
            <person name="Margeot A."/>
            <person name="Metz B."/>
            <person name="Misra M."/>
            <person name="Nevalainen H."/>
            <person name="Omann M."/>
            <person name="Packer N."/>
            <person name="Perrone G."/>
            <person name="Uresti-Rivera E.E."/>
            <person name="Salamov A."/>
            <person name="Schmoll M."/>
            <person name="Seiboth B."/>
            <person name="Shapiro H."/>
            <person name="Sukno S."/>
            <person name="Tamayo-Ramos J.A."/>
            <person name="Tisch D."/>
            <person name="Wiest A."/>
            <person name="Wilkinson H.H."/>
            <person name="Zhang M."/>
            <person name="Coutinho P.M."/>
            <person name="Kenerley C.M."/>
            <person name="Monte E."/>
            <person name="Baker S.E."/>
            <person name="Grigoriev I.V."/>
        </authorList>
    </citation>
    <scope>NUCLEOTIDE SEQUENCE [LARGE SCALE GENOMIC DNA]</scope>
    <source>
        <strain evidence="5">Gv29-8 / FGSC 10586</strain>
    </source>
</reference>
<dbReference type="AlphaFoldDB" id="G9NBF4"/>
<dbReference type="OrthoDB" id="5103960at2759"/>
<evidence type="ECO:0000313" key="5">
    <source>
        <dbReference type="Proteomes" id="UP000007115"/>
    </source>
</evidence>
<accession>G9NBF4</accession>
<dbReference type="PROSITE" id="PS50297">
    <property type="entry name" value="ANK_REP_REGION"/>
    <property type="match status" value="1"/>
</dbReference>
<protein>
    <submittedName>
        <fullName evidence="4">Uncharacterized protein</fullName>
    </submittedName>
</protein>
<feature type="repeat" description="ANK" evidence="3">
    <location>
        <begin position="185"/>
        <end position="207"/>
    </location>
</feature>
<dbReference type="Gene3D" id="1.25.40.20">
    <property type="entry name" value="Ankyrin repeat-containing domain"/>
    <property type="match status" value="2"/>
</dbReference>
<dbReference type="Pfam" id="PF00023">
    <property type="entry name" value="Ank"/>
    <property type="match status" value="1"/>
</dbReference>
<dbReference type="PANTHER" id="PTHR24198">
    <property type="entry name" value="ANKYRIN REPEAT AND PROTEIN KINASE DOMAIN-CONTAINING PROTEIN"/>
    <property type="match status" value="1"/>
</dbReference>
<organism evidence="4 5">
    <name type="scientific">Hypocrea virens (strain Gv29-8 / FGSC 10586)</name>
    <name type="common">Gliocladium virens</name>
    <name type="synonym">Trichoderma virens</name>
    <dbReference type="NCBI Taxonomy" id="413071"/>
    <lineage>
        <taxon>Eukaryota</taxon>
        <taxon>Fungi</taxon>
        <taxon>Dikarya</taxon>
        <taxon>Ascomycota</taxon>
        <taxon>Pezizomycotina</taxon>
        <taxon>Sordariomycetes</taxon>
        <taxon>Hypocreomycetidae</taxon>
        <taxon>Hypocreales</taxon>
        <taxon>Hypocreaceae</taxon>
        <taxon>Trichoderma</taxon>
    </lineage>
</organism>
<evidence type="ECO:0000256" key="1">
    <source>
        <dbReference type="ARBA" id="ARBA00022737"/>
    </source>
</evidence>
<keyword evidence="1" id="KW-0677">Repeat</keyword>
<keyword evidence="2 3" id="KW-0040">ANK repeat</keyword>
<proteinExistence type="predicted"/>
<evidence type="ECO:0000313" key="4">
    <source>
        <dbReference type="EMBL" id="EHK16159.1"/>
    </source>
</evidence>
<dbReference type="InterPro" id="IPR036770">
    <property type="entry name" value="Ankyrin_rpt-contain_sf"/>
</dbReference>
<comment type="caution">
    <text evidence="4">The sequence shown here is derived from an EMBL/GenBank/DDBJ whole genome shotgun (WGS) entry which is preliminary data.</text>
</comment>
<dbReference type="SMART" id="SM00248">
    <property type="entry name" value="ANK"/>
    <property type="match status" value="7"/>
</dbReference>
<dbReference type="Pfam" id="PF12796">
    <property type="entry name" value="Ank_2"/>
    <property type="match status" value="1"/>
</dbReference>